<protein>
    <submittedName>
        <fullName evidence="4">Hydrolase_4 domain-containing protein</fullName>
    </submittedName>
</protein>
<dbReference type="GO" id="GO:0010008">
    <property type="term" value="C:endosome membrane"/>
    <property type="evidence" value="ECO:0007669"/>
    <property type="project" value="TreeGrafter"/>
</dbReference>
<dbReference type="GO" id="GO:0008474">
    <property type="term" value="F:palmitoyl-(protein) hydrolase activity"/>
    <property type="evidence" value="ECO:0007669"/>
    <property type="project" value="TreeGrafter"/>
</dbReference>
<dbReference type="InterPro" id="IPR022742">
    <property type="entry name" value="Hydrolase_4"/>
</dbReference>
<dbReference type="WBParaSite" id="HCON_00050360-00001">
    <property type="protein sequence ID" value="HCON_00050360-00001"/>
    <property type="gene ID" value="HCON_00050360"/>
</dbReference>
<accession>A0A7I4Y598</accession>
<feature type="domain" description="Serine aminopeptidase S33" evidence="2">
    <location>
        <begin position="167"/>
        <end position="244"/>
    </location>
</feature>
<proteinExistence type="predicted"/>
<dbReference type="Proteomes" id="UP000025227">
    <property type="component" value="Unplaced"/>
</dbReference>
<dbReference type="Gene3D" id="3.40.50.1820">
    <property type="entry name" value="alpha/beta hydrolase"/>
    <property type="match status" value="1"/>
</dbReference>
<keyword evidence="3" id="KW-1185">Reference proteome</keyword>
<dbReference type="OrthoDB" id="446723at2759"/>
<feature type="region of interest" description="Disordered" evidence="1">
    <location>
        <begin position="340"/>
        <end position="359"/>
    </location>
</feature>
<dbReference type="GO" id="GO:0005886">
    <property type="term" value="C:plasma membrane"/>
    <property type="evidence" value="ECO:0007669"/>
    <property type="project" value="TreeGrafter"/>
</dbReference>
<dbReference type="AlphaFoldDB" id="A0A7I4Y598"/>
<evidence type="ECO:0000259" key="2">
    <source>
        <dbReference type="Pfam" id="PF12146"/>
    </source>
</evidence>
<feature type="compositionally biased region" description="Polar residues" evidence="1">
    <location>
        <begin position="340"/>
        <end position="350"/>
    </location>
</feature>
<sequence length="359" mass="40083">MLNHERLDVSVYSRTHSEKRGSYFTDVLKGCAMCCYLLCPPVPDEITRKLAFHPPKGTYTAYLPNDPDVQIKSASKLVGKQFRIKPGQLTRCPYSDYEEIIRSVECFILRTALGNLIVAVKCSPRTPGTEEKIKDMVVIFSQPNASDLGEYLQPFHMNIPMMAELLGTDVYAFDYSGYGLSTGKPSEKNIYADIRSVYDFVIQTRRDKKIVLLGYSLGTAAVTDLAASDPARVVGVVLVAPFTSGIRLFSNQPTRNESSKLDRFLIFEKVHRIKVPVLVCHGYRDDAIPVEHGLEIQRRAKRAVPPLILPEADHVSIFNGKFLHTYVRIREFLANETGQPTSISSVTSDEGTGKTAKSE</sequence>
<name>A0A7I4Y598_HAECO</name>
<dbReference type="InterPro" id="IPR029058">
    <property type="entry name" value="AB_hydrolase_fold"/>
</dbReference>
<evidence type="ECO:0000313" key="4">
    <source>
        <dbReference type="WBParaSite" id="HCON_00050360-00001"/>
    </source>
</evidence>
<dbReference type="Pfam" id="PF12146">
    <property type="entry name" value="Hydrolase_4"/>
    <property type="match status" value="1"/>
</dbReference>
<evidence type="ECO:0000256" key="1">
    <source>
        <dbReference type="SAM" id="MobiDB-lite"/>
    </source>
</evidence>
<organism evidence="3 4">
    <name type="scientific">Haemonchus contortus</name>
    <name type="common">Barber pole worm</name>
    <dbReference type="NCBI Taxonomy" id="6289"/>
    <lineage>
        <taxon>Eukaryota</taxon>
        <taxon>Metazoa</taxon>
        <taxon>Ecdysozoa</taxon>
        <taxon>Nematoda</taxon>
        <taxon>Chromadorea</taxon>
        <taxon>Rhabditida</taxon>
        <taxon>Rhabditina</taxon>
        <taxon>Rhabditomorpha</taxon>
        <taxon>Strongyloidea</taxon>
        <taxon>Trichostrongylidae</taxon>
        <taxon>Haemonchus</taxon>
    </lineage>
</organism>
<dbReference type="SUPFAM" id="SSF53474">
    <property type="entry name" value="alpha/beta-Hydrolases"/>
    <property type="match status" value="1"/>
</dbReference>
<dbReference type="OMA" id="MCKSLAY"/>
<dbReference type="PANTHER" id="PTHR12277">
    <property type="entry name" value="ALPHA/BETA HYDROLASE DOMAIN-CONTAINING PROTEIN"/>
    <property type="match status" value="1"/>
</dbReference>
<dbReference type="PANTHER" id="PTHR12277:SF39">
    <property type="entry name" value="SERINE AMINOPEPTIDASE S33 DOMAIN-CONTAINING PROTEIN"/>
    <property type="match status" value="1"/>
</dbReference>
<reference evidence="4" key="1">
    <citation type="submission" date="2020-12" db="UniProtKB">
        <authorList>
            <consortium name="WormBaseParasite"/>
        </authorList>
    </citation>
    <scope>IDENTIFICATION</scope>
    <source>
        <strain evidence="4">MHco3</strain>
    </source>
</reference>
<evidence type="ECO:0000313" key="3">
    <source>
        <dbReference type="Proteomes" id="UP000025227"/>
    </source>
</evidence>